<dbReference type="PIRSF" id="PIRSF000114">
    <property type="entry name" value="Glycerol-3-P_dh"/>
    <property type="match status" value="1"/>
</dbReference>
<dbReference type="EMBL" id="RARA01000022">
    <property type="protein sequence ID" value="ROT47513.1"/>
    <property type="molecule type" value="Genomic_DNA"/>
</dbReference>
<feature type="binding site" evidence="13">
    <location>
        <position position="23"/>
    </location>
    <ligand>
        <name>NADPH</name>
        <dbReference type="ChEBI" id="CHEBI:57783"/>
    </ligand>
</feature>
<feature type="binding site" evidence="13">
    <location>
        <position position="263"/>
    </location>
    <ligand>
        <name>sn-glycerol 3-phosphate</name>
        <dbReference type="ChEBI" id="CHEBI:57597"/>
    </ligand>
</feature>
<comment type="pathway">
    <text evidence="13">Membrane lipid metabolism; glycerophospholipid metabolism.</text>
</comment>
<feature type="binding site" evidence="13">
    <location>
        <position position="199"/>
    </location>
    <ligand>
        <name>sn-glycerol 3-phosphate</name>
        <dbReference type="ChEBI" id="CHEBI:57597"/>
    </ligand>
</feature>
<keyword evidence="8 13" id="KW-1208">Phospholipid metabolism</keyword>
<evidence type="ECO:0000256" key="17">
    <source>
        <dbReference type="RuleBase" id="RU000437"/>
    </source>
</evidence>
<sequence length="333" mass="36149">MFIKHPPKPCVFSSAIAILGAGSWGTALAIHLALKGQIVHLWGDKSDHMEILQASRFNPNYLSNIRLPSLISCFSDLAKAIENVTDILIAVPSAAFDIILQKLKPLFTNNQHLLWASKGLCKKQWLHQVIQTILGDIPSAVLSGPTFASEIARGLPSLAIIASSCKNLAQKLCDRFQSQYFRISPSQDVMGVELAGAMKNIFAIAVGILEGLGMKANTQSALMTNGLSEIIKLGLALGCQFETFLGSAGIGDLILTCTNNQSRNRRFGLAIGRGETIQKAQQSIDQTIEGVETSSAIIQHAIQHKIQLPICTRVYQILYEAYSPQTLLDALLQ</sequence>
<evidence type="ECO:0000256" key="3">
    <source>
        <dbReference type="ARBA" id="ARBA00022857"/>
    </source>
</evidence>
<evidence type="ECO:0000256" key="5">
    <source>
        <dbReference type="ARBA" id="ARBA00023027"/>
    </source>
</evidence>
<feature type="binding site" evidence="13">
    <location>
        <position position="24"/>
    </location>
    <ligand>
        <name>NADPH</name>
        <dbReference type="ChEBI" id="CHEBI:57783"/>
    </ligand>
</feature>
<evidence type="ECO:0000256" key="16">
    <source>
        <dbReference type="PIRSR" id="PIRSR000114-3"/>
    </source>
</evidence>
<keyword evidence="2 13" id="KW-0444">Lipid biosynthesis</keyword>
<protein>
    <recommendedName>
        <fullName evidence="11 13">Glycerol-3-phosphate dehydrogenase [NAD(P)+]</fullName>
        <ecNumber evidence="10 13">1.1.1.94</ecNumber>
    </recommendedName>
    <alternativeName>
        <fullName evidence="13">NAD(P)(+)-dependent glycerol-3-phosphate dehydrogenase</fullName>
    </alternativeName>
    <alternativeName>
        <fullName evidence="12 13">NAD(P)H-dependent dihydroxyacetone-phosphate reductase</fullName>
    </alternativeName>
</protein>
<evidence type="ECO:0000256" key="12">
    <source>
        <dbReference type="ARBA" id="ARBA00080511"/>
    </source>
</evidence>
<feature type="binding site" evidence="15">
    <location>
        <position position="118"/>
    </location>
    <ligand>
        <name>substrate</name>
    </ligand>
</feature>
<dbReference type="OrthoDB" id="9812273at2"/>
<evidence type="ECO:0000256" key="13">
    <source>
        <dbReference type="HAMAP-Rule" id="MF_00394"/>
    </source>
</evidence>
<feature type="binding site" evidence="13">
    <location>
        <position position="264"/>
    </location>
    <ligand>
        <name>sn-glycerol 3-phosphate</name>
        <dbReference type="ChEBI" id="CHEBI:57597"/>
    </ligand>
</feature>
<dbReference type="GO" id="GO:0046474">
    <property type="term" value="P:glycerophospholipid biosynthetic process"/>
    <property type="evidence" value="ECO:0007669"/>
    <property type="project" value="TreeGrafter"/>
</dbReference>
<keyword evidence="4 13" id="KW-0560">Oxidoreductase</keyword>
<dbReference type="GO" id="GO:0005829">
    <property type="term" value="C:cytosol"/>
    <property type="evidence" value="ECO:0007669"/>
    <property type="project" value="TreeGrafter"/>
</dbReference>
<dbReference type="Proteomes" id="UP000270927">
    <property type="component" value="Unassembled WGS sequence"/>
</dbReference>
<evidence type="ECO:0000259" key="18">
    <source>
        <dbReference type="Pfam" id="PF01210"/>
    </source>
</evidence>
<dbReference type="Pfam" id="PF07479">
    <property type="entry name" value="NAD_Gly3P_dh_C"/>
    <property type="match status" value="1"/>
</dbReference>
<evidence type="ECO:0000256" key="7">
    <source>
        <dbReference type="ARBA" id="ARBA00023209"/>
    </source>
</evidence>
<feature type="binding site" evidence="13">
    <location>
        <position position="146"/>
    </location>
    <ligand>
        <name>sn-glycerol 3-phosphate</name>
        <dbReference type="ChEBI" id="CHEBI:57597"/>
    </ligand>
</feature>
<dbReference type="InterPro" id="IPR013328">
    <property type="entry name" value="6PGD_dom2"/>
</dbReference>
<dbReference type="RefSeq" id="WP_123662567.1">
    <property type="nucleotide sequence ID" value="NZ_RARA01000021.1"/>
</dbReference>
<dbReference type="Gene3D" id="1.10.1040.10">
    <property type="entry name" value="N-(1-d-carboxylethyl)-l-norvaline Dehydrogenase, domain 2"/>
    <property type="match status" value="1"/>
</dbReference>
<keyword evidence="3 13" id="KW-0521">NADP</keyword>
<evidence type="ECO:0000256" key="6">
    <source>
        <dbReference type="ARBA" id="ARBA00023098"/>
    </source>
</evidence>
<feature type="binding site" evidence="13">
    <location>
        <position position="144"/>
    </location>
    <ligand>
        <name>sn-glycerol 3-phosphate</name>
        <dbReference type="ChEBI" id="CHEBI:57597"/>
    </ligand>
</feature>
<gene>
    <name evidence="13" type="primary">gpsA</name>
    <name evidence="21" type="ORF">EDM02_01735</name>
    <name evidence="20" type="ORF">EDM02_01920</name>
</gene>
<feature type="binding site" evidence="13">
    <location>
        <position position="45"/>
    </location>
    <ligand>
        <name>NADPH</name>
        <dbReference type="ChEBI" id="CHEBI:57783"/>
    </ligand>
</feature>
<keyword evidence="6 13" id="KW-0443">Lipid metabolism</keyword>
<evidence type="ECO:0000256" key="15">
    <source>
        <dbReference type="PIRSR" id="PIRSR000114-2"/>
    </source>
</evidence>
<dbReference type="InterPro" id="IPR011128">
    <property type="entry name" value="G3P_DH_NAD-dep_N"/>
</dbReference>
<evidence type="ECO:0000256" key="8">
    <source>
        <dbReference type="ARBA" id="ARBA00023264"/>
    </source>
</evidence>
<evidence type="ECO:0000313" key="21">
    <source>
        <dbReference type="EMBL" id="ROT47547.1"/>
    </source>
</evidence>
<dbReference type="GO" id="GO:0005975">
    <property type="term" value="P:carbohydrate metabolic process"/>
    <property type="evidence" value="ECO:0007669"/>
    <property type="project" value="InterPro"/>
</dbReference>
<dbReference type="Gene3D" id="3.40.50.720">
    <property type="entry name" value="NAD(P)-binding Rossmann-like Domain"/>
    <property type="match status" value="1"/>
</dbReference>
<keyword evidence="7 13" id="KW-0594">Phospholipid biosynthesis</keyword>
<evidence type="ECO:0000313" key="20">
    <source>
        <dbReference type="EMBL" id="ROT47513.1"/>
    </source>
</evidence>
<name>A0A3N2QCP1_9BACT</name>
<feature type="binding site" evidence="13">
    <location>
        <position position="263"/>
    </location>
    <ligand>
        <name>NADPH</name>
        <dbReference type="ChEBI" id="CHEBI:57783"/>
    </ligand>
</feature>
<evidence type="ECO:0000256" key="2">
    <source>
        <dbReference type="ARBA" id="ARBA00022516"/>
    </source>
</evidence>
<accession>A0A3N2QCP1</accession>
<feature type="active site" description="Proton acceptor" evidence="13 14">
    <location>
        <position position="199"/>
    </location>
</feature>
<feature type="domain" description="Glycerol-3-phosphate dehydrogenase NAD-dependent N-terminal" evidence="18">
    <location>
        <begin position="16"/>
        <end position="168"/>
    </location>
</feature>
<evidence type="ECO:0000313" key="22">
    <source>
        <dbReference type="Proteomes" id="UP000270927"/>
    </source>
</evidence>
<keyword evidence="22" id="KW-1185">Reference proteome</keyword>
<feature type="binding site" evidence="13">
    <location>
        <position position="262"/>
    </location>
    <ligand>
        <name>sn-glycerol 3-phosphate</name>
        <dbReference type="ChEBI" id="CHEBI:57597"/>
    </ligand>
</feature>
<comment type="catalytic activity">
    <reaction evidence="9">
        <text>sn-glycerol 3-phosphate + NADP(+) = dihydroxyacetone phosphate + NADPH + H(+)</text>
        <dbReference type="Rhea" id="RHEA:11096"/>
        <dbReference type="ChEBI" id="CHEBI:15378"/>
        <dbReference type="ChEBI" id="CHEBI:57597"/>
        <dbReference type="ChEBI" id="CHEBI:57642"/>
        <dbReference type="ChEBI" id="CHEBI:57783"/>
        <dbReference type="ChEBI" id="CHEBI:58349"/>
        <dbReference type="EC" id="1.1.1.94"/>
    </reaction>
    <physiologicalReaction direction="right-to-left" evidence="9">
        <dbReference type="Rhea" id="RHEA:11098"/>
    </physiologicalReaction>
</comment>
<feature type="binding site" evidence="16">
    <location>
        <position position="148"/>
    </location>
    <ligand>
        <name>NAD(+)</name>
        <dbReference type="ChEBI" id="CHEBI:57540"/>
    </ligand>
</feature>
<comment type="subcellular location">
    <subcellularLocation>
        <location evidence="13">Cytoplasm</location>
    </subcellularLocation>
</comment>
<feature type="binding site" evidence="13">
    <location>
        <position position="252"/>
    </location>
    <ligand>
        <name>sn-glycerol 3-phosphate</name>
        <dbReference type="ChEBI" id="CHEBI:57597"/>
    </ligand>
</feature>
<feature type="binding site" evidence="13">
    <location>
        <position position="118"/>
    </location>
    <ligand>
        <name>sn-glycerol 3-phosphate</name>
        <dbReference type="ChEBI" id="CHEBI:57597"/>
    </ligand>
</feature>
<dbReference type="GO" id="GO:0047952">
    <property type="term" value="F:glycerol-3-phosphate dehydrogenase [NAD(P)+] activity"/>
    <property type="evidence" value="ECO:0007669"/>
    <property type="project" value="UniProtKB-UniRule"/>
</dbReference>
<evidence type="ECO:0000256" key="9">
    <source>
        <dbReference type="ARBA" id="ARBA00052716"/>
    </source>
</evidence>
<comment type="function">
    <text evidence="13">Catalyzes the reduction of the glycolytic intermediate dihydroxyacetone phosphate (DHAP) to sn-glycerol 3-phosphate (G3P), the key precursor for phospholipid synthesis.</text>
</comment>
<feature type="binding site" evidence="13">
    <location>
        <position position="289"/>
    </location>
    <ligand>
        <name>NADPH</name>
        <dbReference type="ChEBI" id="CHEBI:57783"/>
    </ligand>
</feature>
<keyword evidence="13" id="KW-0547">Nucleotide-binding</keyword>
<keyword evidence="5 13" id="KW-0520">NAD</keyword>
<dbReference type="EMBL" id="RARA01000021">
    <property type="protein sequence ID" value="ROT47547.1"/>
    <property type="molecule type" value="Genomic_DNA"/>
</dbReference>
<evidence type="ECO:0000256" key="1">
    <source>
        <dbReference type="ARBA" id="ARBA00011009"/>
    </source>
</evidence>
<keyword evidence="13" id="KW-0963">Cytoplasm</keyword>
<dbReference type="GO" id="GO:0046167">
    <property type="term" value="P:glycerol-3-phosphate biosynthetic process"/>
    <property type="evidence" value="ECO:0007669"/>
    <property type="project" value="UniProtKB-UniRule"/>
</dbReference>
<comment type="catalytic activity">
    <reaction evidence="13">
        <text>sn-glycerol 3-phosphate + NAD(+) = dihydroxyacetone phosphate + NADH + H(+)</text>
        <dbReference type="Rhea" id="RHEA:11092"/>
        <dbReference type="ChEBI" id="CHEBI:15378"/>
        <dbReference type="ChEBI" id="CHEBI:57540"/>
        <dbReference type="ChEBI" id="CHEBI:57597"/>
        <dbReference type="ChEBI" id="CHEBI:57642"/>
        <dbReference type="ChEBI" id="CHEBI:57945"/>
        <dbReference type="EC" id="1.1.1.94"/>
    </reaction>
</comment>
<dbReference type="EC" id="1.1.1.94" evidence="10 13"/>
<comment type="caution">
    <text evidence="21">The sequence shown here is derived from an EMBL/GenBank/DDBJ whole genome shotgun (WGS) entry which is preliminary data.</text>
</comment>
<evidence type="ECO:0000256" key="11">
    <source>
        <dbReference type="ARBA" id="ARBA00069372"/>
    </source>
</evidence>
<feature type="binding site" evidence="16">
    <location>
        <position position="263"/>
    </location>
    <ligand>
        <name>NAD(+)</name>
        <dbReference type="ChEBI" id="CHEBI:57540"/>
    </ligand>
</feature>
<feature type="binding site" evidence="13">
    <location>
        <position position="148"/>
    </location>
    <ligand>
        <name>NADPH</name>
        <dbReference type="ChEBI" id="CHEBI:57783"/>
    </ligand>
</feature>
<dbReference type="PRINTS" id="PR00077">
    <property type="entry name" value="GPDHDRGNASE"/>
</dbReference>
<dbReference type="NCBIfam" id="NF000940">
    <property type="entry name" value="PRK00094.1-2"/>
    <property type="match status" value="1"/>
</dbReference>
<dbReference type="FunFam" id="3.40.50.720:FF:000019">
    <property type="entry name" value="Glycerol-3-phosphate dehydrogenase [NAD(P)+]"/>
    <property type="match status" value="1"/>
</dbReference>
<dbReference type="AlphaFoldDB" id="A0A3N2QCP1"/>
<feature type="binding site" evidence="13">
    <location>
        <position position="118"/>
    </location>
    <ligand>
        <name>NADPH</name>
        <dbReference type="ChEBI" id="CHEBI:57783"/>
    </ligand>
</feature>
<feature type="binding site" evidence="15">
    <location>
        <begin position="263"/>
        <end position="264"/>
    </location>
    <ligand>
        <name>substrate</name>
    </ligand>
</feature>
<feature type="binding site" evidence="13">
    <location>
        <position position="61"/>
    </location>
    <ligand>
        <name>NADPH</name>
        <dbReference type="ChEBI" id="CHEBI:57783"/>
    </ligand>
</feature>
<feature type="binding site" evidence="16">
    <location>
        <begin position="20"/>
        <end position="25"/>
    </location>
    <ligand>
        <name>NAD(+)</name>
        <dbReference type="ChEBI" id="CHEBI:57540"/>
    </ligand>
</feature>
<dbReference type="HAMAP" id="MF_00394">
    <property type="entry name" value="NAD_Glyc3P_dehydrog"/>
    <property type="match status" value="1"/>
</dbReference>
<dbReference type="InterPro" id="IPR006168">
    <property type="entry name" value="G3P_DH_NAD-dep"/>
</dbReference>
<dbReference type="Pfam" id="PF01210">
    <property type="entry name" value="NAD_Gly3P_dh_N"/>
    <property type="match status" value="1"/>
</dbReference>
<dbReference type="SUPFAM" id="SSF51735">
    <property type="entry name" value="NAD(P)-binding Rossmann-fold domains"/>
    <property type="match status" value="1"/>
</dbReference>
<evidence type="ECO:0000256" key="14">
    <source>
        <dbReference type="PIRSR" id="PIRSR000114-1"/>
    </source>
</evidence>
<dbReference type="InterPro" id="IPR006109">
    <property type="entry name" value="G3P_DH_NAD-dep_C"/>
</dbReference>
<reference evidence="21 22" key="1">
    <citation type="submission" date="2018-09" db="EMBL/GenBank/DDBJ databases">
        <title>Comparative Genomics of Wolbachia-Cardinium Dual Endosymbiosis in a Plant-Parasitic Nematode.</title>
        <authorList>
            <person name="Brown A.M.V."/>
            <person name="Wasala S.K."/>
            <person name="Howe D.K."/>
            <person name="Peetz A.B."/>
            <person name="Zasada I.A."/>
            <person name="Denver D.R."/>
        </authorList>
    </citation>
    <scope>NUCLEOTIDE SEQUENCE [LARGE SCALE GENOMIC DNA]</scope>
    <source>
        <strain evidence="21 22">Pp_1</strain>
    </source>
</reference>
<feature type="domain" description="Glycerol-3-phosphate dehydrogenase NAD-dependent C-terminal" evidence="19">
    <location>
        <begin position="188"/>
        <end position="328"/>
    </location>
</feature>
<dbReference type="FunFam" id="1.10.1040.10:FF:000001">
    <property type="entry name" value="Glycerol-3-phosphate dehydrogenase [NAD(P)+]"/>
    <property type="match status" value="1"/>
</dbReference>
<proteinExistence type="inferred from homology"/>
<comment type="caution">
    <text evidence="13">Lacks conserved residue(s) required for the propagation of feature annotation.</text>
</comment>
<evidence type="ECO:0000256" key="4">
    <source>
        <dbReference type="ARBA" id="ARBA00023002"/>
    </source>
</evidence>
<comment type="similarity">
    <text evidence="1 13 17">Belongs to the NAD-dependent glycerol-3-phosphate dehydrogenase family.</text>
</comment>
<dbReference type="GO" id="GO:0046168">
    <property type="term" value="P:glycerol-3-phosphate catabolic process"/>
    <property type="evidence" value="ECO:0007669"/>
    <property type="project" value="InterPro"/>
</dbReference>
<dbReference type="NCBIfam" id="NF000942">
    <property type="entry name" value="PRK00094.1-4"/>
    <property type="match status" value="1"/>
</dbReference>
<dbReference type="PANTHER" id="PTHR11728">
    <property type="entry name" value="GLYCEROL-3-PHOSPHATE DEHYDROGENASE"/>
    <property type="match status" value="1"/>
</dbReference>
<dbReference type="GO" id="GO:0051287">
    <property type="term" value="F:NAD binding"/>
    <property type="evidence" value="ECO:0007669"/>
    <property type="project" value="InterPro"/>
</dbReference>
<evidence type="ECO:0000256" key="10">
    <source>
        <dbReference type="ARBA" id="ARBA00066687"/>
    </source>
</evidence>
<organism evidence="21 22">
    <name type="scientific">Candidatus Cardinium hertigii</name>
    <dbReference type="NCBI Taxonomy" id="247481"/>
    <lineage>
        <taxon>Bacteria</taxon>
        <taxon>Pseudomonadati</taxon>
        <taxon>Bacteroidota</taxon>
        <taxon>Cytophagia</taxon>
        <taxon>Cytophagales</taxon>
        <taxon>Amoebophilaceae</taxon>
        <taxon>Candidatus Cardinium</taxon>
    </lineage>
</organism>
<dbReference type="InterPro" id="IPR008927">
    <property type="entry name" value="6-PGluconate_DH-like_C_sf"/>
</dbReference>
<dbReference type="PANTHER" id="PTHR11728:SF1">
    <property type="entry name" value="GLYCEROL-3-PHOSPHATE DEHYDROGENASE [NAD(+)] 2, CHLOROPLASTIC"/>
    <property type="match status" value="1"/>
</dbReference>
<dbReference type="SUPFAM" id="SSF48179">
    <property type="entry name" value="6-phosphogluconate dehydrogenase C-terminal domain-like"/>
    <property type="match status" value="1"/>
</dbReference>
<dbReference type="UniPathway" id="UPA00940"/>
<dbReference type="InterPro" id="IPR036291">
    <property type="entry name" value="NAD(P)-bd_dom_sf"/>
</dbReference>
<evidence type="ECO:0000259" key="19">
    <source>
        <dbReference type="Pfam" id="PF07479"/>
    </source>
</evidence>